<dbReference type="NCBIfam" id="NF005559">
    <property type="entry name" value="PRK07231.1"/>
    <property type="match status" value="1"/>
</dbReference>
<dbReference type="PANTHER" id="PTHR42760:SF124">
    <property type="entry name" value="SHORT-CHAIN DEHYDROGENASE_REDUCTASE"/>
    <property type="match status" value="1"/>
</dbReference>
<dbReference type="InterPro" id="IPR036291">
    <property type="entry name" value="NAD(P)-bd_dom_sf"/>
</dbReference>
<dbReference type="SUPFAM" id="SSF51735">
    <property type="entry name" value="NAD(P)-binding Rossmann-fold domains"/>
    <property type="match status" value="1"/>
</dbReference>
<dbReference type="EMBL" id="JAGMUV010000002">
    <property type="protein sequence ID" value="KAH7169974.1"/>
    <property type="molecule type" value="Genomic_DNA"/>
</dbReference>
<dbReference type="CDD" id="cd05233">
    <property type="entry name" value="SDR_c"/>
    <property type="match status" value="1"/>
</dbReference>
<dbReference type="InterPro" id="IPR002347">
    <property type="entry name" value="SDR_fam"/>
</dbReference>
<dbReference type="PROSITE" id="PS00061">
    <property type="entry name" value="ADH_SHORT"/>
    <property type="match status" value="1"/>
</dbReference>
<dbReference type="FunFam" id="3.40.50.720:FF:000084">
    <property type="entry name" value="Short-chain dehydrogenase reductase"/>
    <property type="match status" value="1"/>
</dbReference>
<dbReference type="OrthoDB" id="417891at2759"/>
<accession>A0A9P9FPG7</accession>
<dbReference type="Pfam" id="PF13561">
    <property type="entry name" value="adh_short_C2"/>
    <property type="match status" value="1"/>
</dbReference>
<dbReference type="GO" id="GO:0016616">
    <property type="term" value="F:oxidoreductase activity, acting on the CH-OH group of donors, NAD or NADP as acceptor"/>
    <property type="evidence" value="ECO:0007669"/>
    <property type="project" value="TreeGrafter"/>
</dbReference>
<reference evidence="3" key="1">
    <citation type="journal article" date="2021" name="Nat. Commun.">
        <title>Genetic determinants of endophytism in the Arabidopsis root mycobiome.</title>
        <authorList>
            <person name="Mesny F."/>
            <person name="Miyauchi S."/>
            <person name="Thiergart T."/>
            <person name="Pickel B."/>
            <person name="Atanasova L."/>
            <person name="Karlsson M."/>
            <person name="Huettel B."/>
            <person name="Barry K.W."/>
            <person name="Haridas S."/>
            <person name="Chen C."/>
            <person name="Bauer D."/>
            <person name="Andreopoulos W."/>
            <person name="Pangilinan J."/>
            <person name="LaButti K."/>
            <person name="Riley R."/>
            <person name="Lipzen A."/>
            <person name="Clum A."/>
            <person name="Drula E."/>
            <person name="Henrissat B."/>
            <person name="Kohler A."/>
            <person name="Grigoriev I.V."/>
            <person name="Martin F.M."/>
            <person name="Hacquard S."/>
        </authorList>
    </citation>
    <scope>NUCLEOTIDE SEQUENCE</scope>
    <source>
        <strain evidence="3">MPI-CAGE-AT-0147</strain>
    </source>
</reference>
<dbReference type="InterPro" id="IPR020904">
    <property type="entry name" value="Sc_DH/Rdtase_CS"/>
</dbReference>
<evidence type="ECO:0000313" key="3">
    <source>
        <dbReference type="EMBL" id="KAH7169974.1"/>
    </source>
</evidence>
<organism evidence="3 4">
    <name type="scientific">Dactylonectria macrodidyma</name>
    <dbReference type="NCBI Taxonomy" id="307937"/>
    <lineage>
        <taxon>Eukaryota</taxon>
        <taxon>Fungi</taxon>
        <taxon>Dikarya</taxon>
        <taxon>Ascomycota</taxon>
        <taxon>Pezizomycotina</taxon>
        <taxon>Sordariomycetes</taxon>
        <taxon>Hypocreomycetidae</taxon>
        <taxon>Hypocreales</taxon>
        <taxon>Nectriaceae</taxon>
        <taxon>Dactylonectria</taxon>
    </lineage>
</organism>
<name>A0A9P9FPG7_9HYPO</name>
<keyword evidence="2" id="KW-0521">NADP</keyword>
<dbReference type="PANTHER" id="PTHR42760">
    <property type="entry name" value="SHORT-CHAIN DEHYDROGENASES/REDUCTASES FAMILY MEMBER"/>
    <property type="match status" value="1"/>
</dbReference>
<sequence length="275" mass="29568">MASTTASQRLAGKVCIVTGSSSGLGRAISLAYSREGAIIACVDLRPEARAEIESERQVNTDELVRQNGGRAIFIKADLSKAEEVEAMVQQTVAEYGRIDVLVNNAGISIEANHAGLRIHETPDSTWDITMAVNVKSIFLTSKHTLKQMLLQDAYPSRDRGWIINMSSIYGLVGGHYNCSYAASKAAVSNLTRQVALDYAKDGIHCNAICPGYTQTAIFKNTVAFLDDVERIRSQHPLHGVGVPEDIAGAAIFLASAEARWITGVSLPVDGGYTAQ</sequence>
<comment type="similarity">
    <text evidence="1">Belongs to the short-chain dehydrogenases/reductases (SDR) family.</text>
</comment>
<dbReference type="Gene3D" id="3.40.50.720">
    <property type="entry name" value="NAD(P)-binding Rossmann-like Domain"/>
    <property type="match status" value="1"/>
</dbReference>
<dbReference type="AlphaFoldDB" id="A0A9P9FPG7"/>
<dbReference type="Proteomes" id="UP000738349">
    <property type="component" value="Unassembled WGS sequence"/>
</dbReference>
<proteinExistence type="inferred from homology"/>
<protein>
    <submittedName>
        <fullName evidence="3">Uncharacterized protein</fullName>
    </submittedName>
</protein>
<comment type="caution">
    <text evidence="3">The sequence shown here is derived from an EMBL/GenBank/DDBJ whole genome shotgun (WGS) entry which is preliminary data.</text>
</comment>
<evidence type="ECO:0000313" key="4">
    <source>
        <dbReference type="Proteomes" id="UP000738349"/>
    </source>
</evidence>
<gene>
    <name evidence="3" type="ORF">EDB81DRAFT_774176</name>
</gene>
<evidence type="ECO:0000256" key="2">
    <source>
        <dbReference type="ARBA" id="ARBA00022857"/>
    </source>
</evidence>
<dbReference type="PRINTS" id="PR00080">
    <property type="entry name" value="SDRFAMILY"/>
</dbReference>
<keyword evidence="4" id="KW-1185">Reference proteome</keyword>
<dbReference type="PRINTS" id="PR00081">
    <property type="entry name" value="GDHRDH"/>
</dbReference>
<evidence type="ECO:0000256" key="1">
    <source>
        <dbReference type="ARBA" id="ARBA00006484"/>
    </source>
</evidence>